<dbReference type="GO" id="GO:0031012">
    <property type="term" value="C:extracellular matrix"/>
    <property type="evidence" value="ECO:0000318"/>
    <property type="project" value="GO_Central"/>
</dbReference>
<dbReference type="FunFam" id="2.30.180.10:FF:000032">
    <property type="entry name" value="Fasciclin domain-containing protein, putative"/>
    <property type="match status" value="2"/>
</dbReference>
<dbReference type="GO" id="GO:0030198">
    <property type="term" value="P:extracellular matrix organization"/>
    <property type="evidence" value="ECO:0000318"/>
    <property type="project" value="GO_Central"/>
</dbReference>
<evidence type="ECO:0000259" key="2">
    <source>
        <dbReference type="PROSITE" id="PS50213"/>
    </source>
</evidence>
<feature type="domain" description="FAS1" evidence="2">
    <location>
        <begin position="535"/>
        <end position="670"/>
    </location>
</feature>
<dbReference type="InterPro" id="IPR036378">
    <property type="entry name" value="FAS1_dom_sf"/>
</dbReference>
<proteinExistence type="predicted"/>
<dbReference type="AlphaFoldDB" id="E9G9M2"/>
<dbReference type="Proteomes" id="UP000000305">
    <property type="component" value="Unassembled WGS sequence"/>
</dbReference>
<dbReference type="PANTHER" id="PTHR10900:SF114">
    <property type="entry name" value="FAS1 DOMAIN-CONTAINING PROTEIN"/>
    <property type="match status" value="1"/>
</dbReference>
<dbReference type="GO" id="GO:0007155">
    <property type="term" value="P:cell adhesion"/>
    <property type="evidence" value="ECO:0000318"/>
    <property type="project" value="GO_Central"/>
</dbReference>
<reference evidence="3 4" key="1">
    <citation type="journal article" date="2011" name="Science">
        <title>The ecoresponsive genome of Daphnia pulex.</title>
        <authorList>
            <person name="Colbourne J.K."/>
            <person name="Pfrender M.E."/>
            <person name="Gilbert D."/>
            <person name="Thomas W.K."/>
            <person name="Tucker A."/>
            <person name="Oakley T.H."/>
            <person name="Tokishita S."/>
            <person name="Aerts A."/>
            <person name="Arnold G.J."/>
            <person name="Basu M.K."/>
            <person name="Bauer D.J."/>
            <person name="Caceres C.E."/>
            <person name="Carmel L."/>
            <person name="Casola C."/>
            <person name="Choi J.H."/>
            <person name="Detter J.C."/>
            <person name="Dong Q."/>
            <person name="Dusheyko S."/>
            <person name="Eads B.D."/>
            <person name="Frohlich T."/>
            <person name="Geiler-Samerotte K.A."/>
            <person name="Gerlach D."/>
            <person name="Hatcher P."/>
            <person name="Jogdeo S."/>
            <person name="Krijgsveld J."/>
            <person name="Kriventseva E.V."/>
            <person name="Kultz D."/>
            <person name="Laforsch C."/>
            <person name="Lindquist E."/>
            <person name="Lopez J."/>
            <person name="Manak J.R."/>
            <person name="Muller J."/>
            <person name="Pangilinan J."/>
            <person name="Patwardhan R.P."/>
            <person name="Pitluck S."/>
            <person name="Pritham E.J."/>
            <person name="Rechtsteiner A."/>
            <person name="Rho M."/>
            <person name="Rogozin I.B."/>
            <person name="Sakarya O."/>
            <person name="Salamov A."/>
            <person name="Schaack S."/>
            <person name="Shapiro H."/>
            <person name="Shiga Y."/>
            <person name="Skalitzky C."/>
            <person name="Smith Z."/>
            <person name="Souvorov A."/>
            <person name="Sung W."/>
            <person name="Tang Z."/>
            <person name="Tsuchiya D."/>
            <person name="Tu H."/>
            <person name="Vos H."/>
            <person name="Wang M."/>
            <person name="Wolf Y.I."/>
            <person name="Yamagata H."/>
            <person name="Yamada T."/>
            <person name="Ye Y."/>
            <person name="Shaw J.R."/>
            <person name="Andrews J."/>
            <person name="Crease T.J."/>
            <person name="Tang H."/>
            <person name="Lucas S.M."/>
            <person name="Robertson H.M."/>
            <person name="Bork P."/>
            <person name="Koonin E.V."/>
            <person name="Zdobnov E.M."/>
            <person name="Grigoriev I.V."/>
            <person name="Lynch M."/>
            <person name="Boore J.L."/>
        </authorList>
    </citation>
    <scope>NUCLEOTIDE SEQUENCE [LARGE SCALE GENOMIC DNA]</scope>
</reference>
<sequence>MKAISLLIVVLLCCASWFTVDAANKSKLPSWHIRFARQQGPNACVVEEVPGSKWKIWTECKYYLPRKICGQKTVLRFECCEGFHRVPGQEGCAGVKPLKNILETARELGATDFVQYVEESGLQKEWAREGVFTPFLLSFNLHFVCISRLSLFNINRQAFTLFAPTNEAFANIPRELRARVDSFRGNIENPILRYHVSDRKVTSDTFQADQTIPTLYNGNRLRINKYSSGMLTVNCRTIVRKDQEATNGVVHIIDSLLDPGAVLSRDVSEIVTSDGRFSVLAKAMEESAFFNKLRSAGNAAITILAPSDEAFQKIPASRLDAIMKDKEARLGNGRNHVLVHPLCTTAIIDDHSMRTFAGNRLRLECDSQGVSVEGSRMRNDFVLGSNGLVHMIDDVLLPNRAKNLLELAESQRLTTFMELVKIGGVEEAFSKFGAYTIFIPSEAAFYSLPDAVLQDMRSSQEKAQAAILYHATQGRVLTNKIKDSEIVMSLDEENPLRLSVYRKAIGVECAVIEKADMEGQNGVIHIINRVMIPANISAGDLLRREGNFKTFLQAMELVMTGSDALDFASGGISATFFVPTDAAFEELGTAAVENAMKNRSLLKTIVANHVVPGLFNSDSFRPHLIYKLPSMFGTLAVQRIETVLKVKEATVIKTDLMNTNGVIHVIDKVLMPEIDEEAEPLVQ</sequence>
<dbReference type="SUPFAM" id="SSF82153">
    <property type="entry name" value="FAS1 domain"/>
    <property type="match status" value="4"/>
</dbReference>
<dbReference type="eggNOG" id="KOG1437">
    <property type="taxonomic scope" value="Eukaryota"/>
</dbReference>
<dbReference type="HOGENOM" id="CLU_017611_0_0_1"/>
<dbReference type="SMART" id="SM00554">
    <property type="entry name" value="FAS1"/>
    <property type="match status" value="4"/>
</dbReference>
<gene>
    <name evidence="3" type="ORF">DAPPUDRAFT_301619</name>
</gene>
<feature type="signal peptide" evidence="1">
    <location>
        <begin position="1"/>
        <end position="22"/>
    </location>
</feature>
<dbReference type="PROSITE" id="PS50213">
    <property type="entry name" value="FAS1"/>
    <property type="match status" value="4"/>
</dbReference>
<dbReference type="Gene3D" id="2.30.180.10">
    <property type="entry name" value="FAS1 domain"/>
    <property type="match status" value="4"/>
</dbReference>
<protein>
    <recommendedName>
        <fullName evidence="2">FAS1 domain-containing protein</fullName>
    </recommendedName>
</protein>
<evidence type="ECO:0000256" key="1">
    <source>
        <dbReference type="SAM" id="SignalP"/>
    </source>
</evidence>
<dbReference type="Pfam" id="PF02469">
    <property type="entry name" value="Fasciclin"/>
    <property type="match status" value="4"/>
</dbReference>
<dbReference type="EMBL" id="GL732536">
    <property type="protein sequence ID" value="EFX83852.1"/>
    <property type="molecule type" value="Genomic_DNA"/>
</dbReference>
<evidence type="ECO:0000313" key="3">
    <source>
        <dbReference type="EMBL" id="EFX83852.1"/>
    </source>
</evidence>
<feature type="domain" description="FAS1" evidence="2">
    <location>
        <begin position="119"/>
        <end position="257"/>
    </location>
</feature>
<feature type="chain" id="PRO_5003237273" description="FAS1 domain-containing protein" evidence="1">
    <location>
        <begin position="23"/>
        <end position="683"/>
    </location>
</feature>
<dbReference type="GO" id="GO:0050839">
    <property type="term" value="F:cell adhesion molecule binding"/>
    <property type="evidence" value="ECO:0000318"/>
    <property type="project" value="GO_Central"/>
</dbReference>
<dbReference type="InParanoid" id="E9G9M2"/>
<organism evidence="3 4">
    <name type="scientific">Daphnia pulex</name>
    <name type="common">Water flea</name>
    <dbReference type="NCBI Taxonomy" id="6669"/>
    <lineage>
        <taxon>Eukaryota</taxon>
        <taxon>Metazoa</taxon>
        <taxon>Ecdysozoa</taxon>
        <taxon>Arthropoda</taxon>
        <taxon>Crustacea</taxon>
        <taxon>Branchiopoda</taxon>
        <taxon>Diplostraca</taxon>
        <taxon>Cladocera</taxon>
        <taxon>Anomopoda</taxon>
        <taxon>Daphniidae</taxon>
        <taxon>Daphnia</taxon>
    </lineage>
</organism>
<dbReference type="OMA" id="QWLSYHI"/>
<feature type="domain" description="FAS1" evidence="2">
    <location>
        <begin position="400"/>
        <end position="531"/>
    </location>
</feature>
<dbReference type="PANTHER" id="PTHR10900">
    <property type="entry name" value="PERIOSTIN-RELATED"/>
    <property type="match status" value="1"/>
</dbReference>
<keyword evidence="1" id="KW-0732">Signal</keyword>
<dbReference type="KEGG" id="dpx:DAPPUDRAFT_301619"/>
<dbReference type="InterPro" id="IPR000782">
    <property type="entry name" value="FAS1_domain"/>
</dbReference>
<dbReference type="GO" id="GO:0005615">
    <property type="term" value="C:extracellular space"/>
    <property type="evidence" value="ECO:0000318"/>
    <property type="project" value="GO_Central"/>
</dbReference>
<feature type="domain" description="FAS1" evidence="2">
    <location>
        <begin position="264"/>
        <end position="396"/>
    </location>
</feature>
<accession>E9G9M2</accession>
<dbReference type="InterPro" id="IPR050904">
    <property type="entry name" value="Adhesion/Biosynth-related"/>
</dbReference>
<dbReference type="PhylomeDB" id="E9G9M2"/>
<keyword evidence="4" id="KW-1185">Reference proteome</keyword>
<name>E9G9M2_DAPPU</name>
<evidence type="ECO:0000313" key="4">
    <source>
        <dbReference type="Proteomes" id="UP000000305"/>
    </source>
</evidence>
<dbReference type="OrthoDB" id="286301at2759"/>